<keyword evidence="2" id="KW-1185">Reference proteome</keyword>
<sequence>MQSVKCVLVGDSKVGKTYLIYTYIHKIFPKVYIPCFFETYSAEVHVDDQTVTLNIFDSAGSEEYDQLRTLSYSQATVIIICFSIDSPTSYENVKRKWQLEVKHHCPNVPIVLVGTKSDLRDDQEVLEKLREQNQTTVTQQQGTAMAKEIKAVKYLECASISLNGLDEVFDEAVHAFLNHSTTTKNPCVLL</sequence>
<gene>
    <name evidence="1" type="ORF">E3U43_012743</name>
</gene>
<proteinExistence type="predicted"/>
<evidence type="ECO:0000313" key="2">
    <source>
        <dbReference type="Proteomes" id="UP000793456"/>
    </source>
</evidence>
<organism evidence="1 2">
    <name type="scientific">Larimichthys crocea</name>
    <name type="common">Large yellow croaker</name>
    <name type="synonym">Pseudosciaena crocea</name>
    <dbReference type="NCBI Taxonomy" id="215358"/>
    <lineage>
        <taxon>Eukaryota</taxon>
        <taxon>Metazoa</taxon>
        <taxon>Chordata</taxon>
        <taxon>Craniata</taxon>
        <taxon>Vertebrata</taxon>
        <taxon>Euteleostomi</taxon>
        <taxon>Actinopterygii</taxon>
        <taxon>Neopterygii</taxon>
        <taxon>Teleostei</taxon>
        <taxon>Neoteleostei</taxon>
        <taxon>Acanthomorphata</taxon>
        <taxon>Eupercaria</taxon>
        <taxon>Sciaenidae</taxon>
        <taxon>Larimichthys</taxon>
    </lineage>
</organism>
<dbReference type="EMBL" id="CM011675">
    <property type="protein sequence ID" value="TMS22478.1"/>
    <property type="molecule type" value="Genomic_DNA"/>
</dbReference>
<comment type="caution">
    <text evidence="1">The sequence shown here is derived from an EMBL/GenBank/DDBJ whole genome shotgun (WGS) entry which is preliminary data.</text>
</comment>
<name>A0ACD3RV51_LARCR</name>
<reference evidence="1" key="1">
    <citation type="submission" date="2018-11" db="EMBL/GenBank/DDBJ databases">
        <title>The sequence and de novo assembly of Larimichthys crocea genome using PacBio and Hi-C technologies.</title>
        <authorList>
            <person name="Xu P."/>
            <person name="Chen B."/>
            <person name="Zhou Z."/>
            <person name="Ke Q."/>
            <person name="Wu Y."/>
            <person name="Bai H."/>
            <person name="Pu F."/>
        </authorList>
    </citation>
    <scope>NUCLEOTIDE SEQUENCE</scope>
    <source>
        <tissue evidence="1">Muscle</tissue>
    </source>
</reference>
<protein>
    <submittedName>
        <fullName evidence="1">Uncharacterized protein</fullName>
    </submittedName>
</protein>
<evidence type="ECO:0000313" key="1">
    <source>
        <dbReference type="EMBL" id="TMS22478.1"/>
    </source>
</evidence>
<accession>A0ACD3RV51</accession>
<dbReference type="Proteomes" id="UP000793456">
    <property type="component" value="Chromosome II"/>
</dbReference>